<keyword evidence="2" id="KW-1185">Reference proteome</keyword>
<name>A0ABU1AVR0_9BACT</name>
<dbReference type="EMBL" id="JARXHW010000027">
    <property type="protein sequence ID" value="MDQ8208245.1"/>
    <property type="molecule type" value="Genomic_DNA"/>
</dbReference>
<dbReference type="RefSeq" id="WP_308950751.1">
    <property type="nucleotide sequence ID" value="NZ_JARXHW010000027.1"/>
</dbReference>
<dbReference type="Proteomes" id="UP001225316">
    <property type="component" value="Unassembled WGS sequence"/>
</dbReference>
<evidence type="ECO:0000313" key="1">
    <source>
        <dbReference type="EMBL" id="MDQ8208245.1"/>
    </source>
</evidence>
<accession>A0ABU1AVR0</accession>
<organism evidence="1 2">
    <name type="scientific">Thalassobacterium maritimum</name>
    <dbReference type="NCBI Taxonomy" id="3041265"/>
    <lineage>
        <taxon>Bacteria</taxon>
        <taxon>Pseudomonadati</taxon>
        <taxon>Verrucomicrobiota</taxon>
        <taxon>Opitutia</taxon>
        <taxon>Puniceicoccales</taxon>
        <taxon>Coraliomargaritaceae</taxon>
        <taxon>Thalassobacterium</taxon>
    </lineage>
</organism>
<evidence type="ECO:0000313" key="2">
    <source>
        <dbReference type="Proteomes" id="UP001225316"/>
    </source>
</evidence>
<reference evidence="1 2" key="1">
    <citation type="submission" date="2023-04" db="EMBL/GenBank/DDBJ databases">
        <title>A novel bacteria isolated from coastal sediment.</title>
        <authorList>
            <person name="Liu X.-J."/>
            <person name="Du Z.-J."/>
        </authorList>
    </citation>
    <scope>NUCLEOTIDE SEQUENCE [LARGE SCALE GENOMIC DNA]</scope>
    <source>
        <strain evidence="1 2">SDUM461003</strain>
    </source>
</reference>
<gene>
    <name evidence="1" type="ORF">QEH52_12045</name>
</gene>
<proteinExistence type="predicted"/>
<protein>
    <submittedName>
        <fullName evidence="1">Uncharacterized protein</fullName>
    </submittedName>
</protein>
<sequence length="79" mass="9042">MGVAVKKNYDATVDTKRRVTIRSARTKFYHVTEYEDGTIKMEPRVLVSPDMLEQIDAAVKRHKAGHKGTKLDWSKLPEV</sequence>
<comment type="caution">
    <text evidence="1">The sequence shown here is derived from an EMBL/GenBank/DDBJ whole genome shotgun (WGS) entry which is preliminary data.</text>
</comment>